<reference evidence="2" key="1">
    <citation type="submission" date="2017-10" db="EMBL/GenBank/DDBJ databases">
        <authorList>
            <person name="Armitage A.D."/>
            <person name="Barbara D.J."/>
            <person name="Woodhall J.W."/>
            <person name="Sreenivasaprasad S."/>
            <person name="Lane C.R."/>
            <person name="Clarkson J.P."/>
            <person name="Harrison R.J."/>
        </authorList>
    </citation>
    <scope>NUCLEOTIDE SEQUENCE</scope>
    <source>
        <strain evidence="2">FERA 1164</strain>
    </source>
</reference>
<comment type="caution">
    <text evidence="2">The sequence shown here is derived from an EMBL/GenBank/DDBJ whole genome shotgun (WGS) entry which is preliminary data.</text>
</comment>
<protein>
    <recommendedName>
        <fullName evidence="1">F-box domain-containing protein</fullName>
    </recommendedName>
</protein>
<organism evidence="2 3">
    <name type="scientific">Alternaria tenuissima</name>
    <dbReference type="NCBI Taxonomy" id="119927"/>
    <lineage>
        <taxon>Eukaryota</taxon>
        <taxon>Fungi</taxon>
        <taxon>Dikarya</taxon>
        <taxon>Ascomycota</taxon>
        <taxon>Pezizomycotina</taxon>
        <taxon>Dothideomycetes</taxon>
        <taxon>Pleosporomycetidae</taxon>
        <taxon>Pleosporales</taxon>
        <taxon>Pleosporineae</taxon>
        <taxon>Pleosporaceae</taxon>
        <taxon>Alternaria</taxon>
        <taxon>Alternaria sect. Alternaria</taxon>
        <taxon>Alternaria alternata complex</taxon>
    </lineage>
</organism>
<dbReference type="Gene3D" id="3.80.10.10">
    <property type="entry name" value="Ribonuclease Inhibitor"/>
    <property type="match status" value="1"/>
</dbReference>
<accession>A0AB37W9B3</accession>
<evidence type="ECO:0000313" key="2">
    <source>
        <dbReference type="EMBL" id="RYN20046.1"/>
    </source>
</evidence>
<dbReference type="InterPro" id="IPR001810">
    <property type="entry name" value="F-box_dom"/>
</dbReference>
<dbReference type="InterPro" id="IPR036047">
    <property type="entry name" value="F-box-like_dom_sf"/>
</dbReference>
<dbReference type="Pfam" id="PF12937">
    <property type="entry name" value="F-box-like"/>
    <property type="match status" value="1"/>
</dbReference>
<dbReference type="SUPFAM" id="SSF52047">
    <property type="entry name" value="RNI-like"/>
    <property type="match status" value="1"/>
</dbReference>
<dbReference type="AlphaFoldDB" id="A0AB37W9B3"/>
<evidence type="ECO:0000259" key="1">
    <source>
        <dbReference type="Pfam" id="PF12937"/>
    </source>
</evidence>
<dbReference type="Gene3D" id="1.20.1280.50">
    <property type="match status" value="1"/>
</dbReference>
<dbReference type="InterPro" id="IPR032675">
    <property type="entry name" value="LRR_dom_sf"/>
</dbReference>
<name>A0AB37W9B3_9PLEO</name>
<dbReference type="EMBL" id="PDXB01000039">
    <property type="protein sequence ID" value="RYN20046.1"/>
    <property type="molecule type" value="Genomic_DNA"/>
</dbReference>
<dbReference type="Proteomes" id="UP000292340">
    <property type="component" value="Unassembled WGS sequence"/>
</dbReference>
<gene>
    <name evidence="2" type="ORF">AA0115_g10437</name>
</gene>
<feature type="domain" description="F-box" evidence="1">
    <location>
        <begin position="10"/>
        <end position="56"/>
    </location>
</feature>
<reference evidence="2" key="2">
    <citation type="journal article" date="2019" name="bioRxiv">
        <title>Genomics, evolutionary history and diagnostics of the Alternaria alternata species group including apple and Asian pear pathotypes.</title>
        <authorList>
            <person name="Armitage A.D."/>
            <person name="Cockerton H.M."/>
            <person name="Sreenivasaprasad S."/>
            <person name="Woodhall J.W."/>
            <person name="Lane C.R."/>
            <person name="Harrison R.J."/>
            <person name="Clarkson J.P."/>
        </authorList>
    </citation>
    <scope>NUCLEOTIDE SEQUENCE</scope>
    <source>
        <strain evidence="2">FERA 1164</strain>
    </source>
</reference>
<dbReference type="SUPFAM" id="SSF81383">
    <property type="entry name" value="F-box domain"/>
    <property type="match status" value="1"/>
</dbReference>
<evidence type="ECO:0000313" key="3">
    <source>
        <dbReference type="Proteomes" id="UP000292340"/>
    </source>
</evidence>
<sequence length="546" mass="60189">MADPGITATFSDLPTEMKATIFGYLQRNDHKRSACLVSHSWRDIMAPILWEHLTLRVATSLPGELACLLNPNDGVLAHVRSIDILEGLDGTAEVEMDSEFGVAFQFIFGALQKNCLSTLRFYIHISMTTLLRVLQPQQALKTLRLRSLPSGASPSSDLCLASHSSWVTPTLRNIKNLFIPIGDGEHNAYENSAYLLKSTPNLKKLTLWGLPNSWSLHDLHGKDVFGGPGPGLQTLQLDRLHLHCLILKTYPASLFTVIDFSVLRELSVTRCCRQAGAFLTALVPGVSKVPSLRRLEITVALISIPSDDALEAIEALVTSTSSLRELWLDVGKERLIDVACLAGYGNTLKGLGLAASSRTQGPYYSALDLDKLLTQAPKLVDLAVSLCPINLGHVRHLGAKFKLFKQTGNDYVLSETEFLLIRIAKHQNLQSLRILTLPSIDYGMIPNPNIVKGIDLPDEHVYTSKVMMQAFATEVFRLLARNGSNIRALAISPQVRSSTKRPVSDDNGHRWPRYYYRYDVTGAMSGQEHVVAVPTPPAEFPIPVPT</sequence>
<proteinExistence type="predicted"/>